<feature type="transmembrane region" description="Helical" evidence="1">
    <location>
        <begin position="92"/>
        <end position="111"/>
    </location>
</feature>
<dbReference type="Proteomes" id="UP000694523">
    <property type="component" value="Unplaced"/>
</dbReference>
<dbReference type="GO" id="GO:0005634">
    <property type="term" value="C:nucleus"/>
    <property type="evidence" value="ECO:0007669"/>
    <property type="project" value="TreeGrafter"/>
</dbReference>
<evidence type="ECO:0000256" key="1">
    <source>
        <dbReference type="SAM" id="Phobius"/>
    </source>
</evidence>
<evidence type="ECO:0000313" key="2">
    <source>
        <dbReference type="Ensembl" id="ENSNMLP00000025127.1"/>
    </source>
</evidence>
<dbReference type="Ensembl" id="ENSNMLT00000028095.1">
    <property type="protein sequence ID" value="ENSNMLP00000025127.1"/>
    <property type="gene ID" value="ENSNMLG00000016077.1"/>
</dbReference>
<proteinExistence type="predicted"/>
<dbReference type="AlphaFoldDB" id="A0A8C6TQI9"/>
<dbReference type="PANTHER" id="PTHR33861:SF4">
    <property type="entry name" value="MEIOSIS-SPECIFIC COILED-COIL DOMAIN-CONTAINING PROTEIN MEIOC"/>
    <property type="match status" value="1"/>
</dbReference>
<keyword evidence="1" id="KW-0812">Transmembrane</keyword>
<dbReference type="GO" id="GO:0007141">
    <property type="term" value="P:male meiosis I"/>
    <property type="evidence" value="ECO:0007669"/>
    <property type="project" value="TreeGrafter"/>
</dbReference>
<reference evidence="2" key="2">
    <citation type="submission" date="2025-09" db="UniProtKB">
        <authorList>
            <consortium name="Ensembl"/>
        </authorList>
    </citation>
    <scope>IDENTIFICATION</scope>
</reference>
<keyword evidence="1" id="KW-1133">Transmembrane helix</keyword>
<dbReference type="GO" id="GO:0048255">
    <property type="term" value="P:mRNA stabilization"/>
    <property type="evidence" value="ECO:0007669"/>
    <property type="project" value="TreeGrafter"/>
</dbReference>
<dbReference type="InterPro" id="IPR027963">
    <property type="entry name" value="MEIOC"/>
</dbReference>
<dbReference type="GO" id="GO:0005737">
    <property type="term" value="C:cytoplasm"/>
    <property type="evidence" value="ECO:0007669"/>
    <property type="project" value="TreeGrafter"/>
</dbReference>
<dbReference type="Pfam" id="PF15189">
    <property type="entry name" value="MEIOC"/>
    <property type="match status" value="1"/>
</dbReference>
<dbReference type="PANTHER" id="PTHR33861">
    <property type="entry name" value="PROTEIN CBG18333"/>
    <property type="match status" value="1"/>
</dbReference>
<keyword evidence="3" id="KW-1185">Reference proteome</keyword>
<keyword evidence="1" id="KW-0472">Membrane</keyword>
<name>A0A8C6TQI9_9GOBI</name>
<protein>
    <submittedName>
        <fullName evidence="2">Uncharacterized protein</fullName>
    </submittedName>
</protein>
<accession>A0A8C6TQI9</accession>
<reference evidence="2" key="1">
    <citation type="submission" date="2025-08" db="UniProtKB">
        <authorList>
            <consortium name="Ensembl"/>
        </authorList>
    </citation>
    <scope>IDENTIFICATION</scope>
</reference>
<evidence type="ECO:0000313" key="3">
    <source>
        <dbReference type="Proteomes" id="UP000694523"/>
    </source>
</evidence>
<dbReference type="GO" id="GO:0007144">
    <property type="term" value="P:female meiosis I"/>
    <property type="evidence" value="ECO:0007669"/>
    <property type="project" value="TreeGrafter"/>
</dbReference>
<organism evidence="2 3">
    <name type="scientific">Neogobius melanostomus</name>
    <name type="common">round goby</name>
    <dbReference type="NCBI Taxonomy" id="47308"/>
    <lineage>
        <taxon>Eukaryota</taxon>
        <taxon>Metazoa</taxon>
        <taxon>Chordata</taxon>
        <taxon>Craniata</taxon>
        <taxon>Vertebrata</taxon>
        <taxon>Euteleostomi</taxon>
        <taxon>Actinopterygii</taxon>
        <taxon>Neopterygii</taxon>
        <taxon>Teleostei</taxon>
        <taxon>Neoteleostei</taxon>
        <taxon>Acanthomorphata</taxon>
        <taxon>Gobiaria</taxon>
        <taxon>Gobiiformes</taxon>
        <taxon>Gobioidei</taxon>
        <taxon>Gobiidae</taxon>
        <taxon>Benthophilinae</taxon>
        <taxon>Neogobiini</taxon>
        <taxon>Neogobius</taxon>
    </lineage>
</organism>
<sequence>MECLSGVPVNANIYSALSKHHMAICVTSARRREEITNISHNQRQRDLAATTRKLRTAVWCALQMTLPKPVPRPEPAVSAEKPDETELINPRFSVILIIFLINFFYSIHLNIDFLVGRKTKCTA</sequence>